<dbReference type="Pfam" id="PF07087">
    <property type="entry name" value="DUF1353"/>
    <property type="match status" value="1"/>
</dbReference>
<dbReference type="InterPro" id="IPR010767">
    <property type="entry name" value="Phage_CGC-2007_Cje0229"/>
</dbReference>
<gene>
    <name evidence="2" type="ORF">GCM10023169_26160</name>
</gene>
<organism evidence="2 3">
    <name type="scientific">Georgenia halophila</name>
    <dbReference type="NCBI Taxonomy" id="620889"/>
    <lineage>
        <taxon>Bacteria</taxon>
        <taxon>Bacillati</taxon>
        <taxon>Actinomycetota</taxon>
        <taxon>Actinomycetes</taxon>
        <taxon>Micrococcales</taxon>
        <taxon>Bogoriellaceae</taxon>
        <taxon>Georgenia</taxon>
    </lineage>
</organism>
<keyword evidence="1" id="KW-0812">Transmembrane</keyword>
<keyword evidence="1" id="KW-1133">Transmembrane helix</keyword>
<accession>A0ABP8LDF8</accession>
<feature type="transmembrane region" description="Helical" evidence="1">
    <location>
        <begin position="204"/>
        <end position="230"/>
    </location>
</feature>
<proteinExistence type="predicted"/>
<evidence type="ECO:0000313" key="2">
    <source>
        <dbReference type="EMBL" id="GAA4426880.1"/>
    </source>
</evidence>
<protein>
    <recommendedName>
        <fullName evidence="4">DUF1353 domain-containing protein</fullName>
    </recommendedName>
</protein>
<sequence length="255" mass="27502">MAGGHFYDVLDGGPLRLEMRSIDGNDFTLLRQFGYRGDDHDQPFVVPADLDTFSTDLASVPGVFVWLVPKSGDFLPAAVLHDALVDGQHLGPRIDRVEADRVFRDAMICLGTGRVRAWMMWAGTSTATMWDSGRLALRLALVGVLGAIVALGTLSSVDLLDVWDVLPWMGDRGFGAELAGGAVAAVVVPAVLSLTWGRFWQAGMILGIALAVLLHVTVVIAVLFGVYLMLERLVSGPADRSGVRIRDRRASGHRP</sequence>
<evidence type="ECO:0008006" key="4">
    <source>
        <dbReference type="Google" id="ProtNLM"/>
    </source>
</evidence>
<evidence type="ECO:0000256" key="1">
    <source>
        <dbReference type="SAM" id="Phobius"/>
    </source>
</evidence>
<feature type="transmembrane region" description="Helical" evidence="1">
    <location>
        <begin position="135"/>
        <end position="154"/>
    </location>
</feature>
<comment type="caution">
    <text evidence="2">The sequence shown here is derived from an EMBL/GenBank/DDBJ whole genome shotgun (WGS) entry which is preliminary data.</text>
</comment>
<keyword evidence="1" id="KW-0472">Membrane</keyword>
<dbReference type="RefSeq" id="WP_345216701.1">
    <property type="nucleotide sequence ID" value="NZ_BAABGN010000011.1"/>
</dbReference>
<dbReference type="EMBL" id="BAABGN010000011">
    <property type="protein sequence ID" value="GAA4426880.1"/>
    <property type="molecule type" value="Genomic_DNA"/>
</dbReference>
<reference evidence="3" key="1">
    <citation type="journal article" date="2019" name="Int. J. Syst. Evol. Microbiol.">
        <title>The Global Catalogue of Microorganisms (GCM) 10K type strain sequencing project: providing services to taxonomists for standard genome sequencing and annotation.</title>
        <authorList>
            <consortium name="The Broad Institute Genomics Platform"/>
            <consortium name="The Broad Institute Genome Sequencing Center for Infectious Disease"/>
            <person name="Wu L."/>
            <person name="Ma J."/>
        </authorList>
    </citation>
    <scope>NUCLEOTIDE SEQUENCE [LARGE SCALE GENOMIC DNA]</scope>
    <source>
        <strain evidence="3">JCM 17810</strain>
    </source>
</reference>
<feature type="transmembrane region" description="Helical" evidence="1">
    <location>
        <begin position="174"/>
        <end position="192"/>
    </location>
</feature>
<dbReference type="Proteomes" id="UP001500622">
    <property type="component" value="Unassembled WGS sequence"/>
</dbReference>
<evidence type="ECO:0000313" key="3">
    <source>
        <dbReference type="Proteomes" id="UP001500622"/>
    </source>
</evidence>
<keyword evidence="3" id="KW-1185">Reference proteome</keyword>
<name>A0ABP8LDF8_9MICO</name>